<proteinExistence type="predicted"/>
<gene>
    <name evidence="3" type="ORF">ACFQ0E_19115</name>
</gene>
<dbReference type="Gene3D" id="2.30.38.10">
    <property type="entry name" value="Luciferase, Domain 3"/>
    <property type="match status" value="1"/>
</dbReference>
<evidence type="ECO:0000259" key="2">
    <source>
        <dbReference type="Pfam" id="PF00668"/>
    </source>
</evidence>
<accession>A0ABW2YGP5</accession>
<comment type="caution">
    <text evidence="3">The sequence shown here is derived from an EMBL/GenBank/DDBJ whole genome shotgun (WGS) entry which is preliminary data.</text>
</comment>
<dbReference type="EMBL" id="JBHTIF010000015">
    <property type="protein sequence ID" value="MFD0727709.1"/>
    <property type="molecule type" value="Genomic_DNA"/>
</dbReference>
<dbReference type="PANTHER" id="PTHR45527:SF1">
    <property type="entry name" value="FATTY ACID SYNTHASE"/>
    <property type="match status" value="1"/>
</dbReference>
<evidence type="ECO:0000259" key="1">
    <source>
        <dbReference type="Pfam" id="PF00501"/>
    </source>
</evidence>
<feature type="domain" description="AMP-dependent synthetase/ligase" evidence="1">
    <location>
        <begin position="358"/>
        <end position="527"/>
    </location>
</feature>
<protein>
    <submittedName>
        <fullName evidence="3">AMP-binding protein</fullName>
    </submittedName>
</protein>
<keyword evidence="4" id="KW-1185">Reference proteome</keyword>
<dbReference type="PROSITE" id="PS00455">
    <property type="entry name" value="AMP_BINDING"/>
    <property type="match status" value="1"/>
</dbReference>
<dbReference type="Gene3D" id="3.30.559.30">
    <property type="entry name" value="Nonribosomal peptide synthetase, condensation domain"/>
    <property type="match status" value="1"/>
</dbReference>
<name>A0ABW2YGP5_9GAMM</name>
<dbReference type="Gene3D" id="3.40.50.12780">
    <property type="entry name" value="N-terminal domain of ligase-like"/>
    <property type="match status" value="1"/>
</dbReference>
<dbReference type="SUPFAM" id="SSF56801">
    <property type="entry name" value="Acetyl-CoA synthetase-like"/>
    <property type="match status" value="2"/>
</dbReference>
<reference evidence="4" key="1">
    <citation type="journal article" date="2019" name="Int. J. Syst. Evol. Microbiol.">
        <title>The Global Catalogue of Microorganisms (GCM) 10K type strain sequencing project: providing services to taxonomists for standard genome sequencing and annotation.</title>
        <authorList>
            <consortium name="The Broad Institute Genomics Platform"/>
            <consortium name="The Broad Institute Genome Sequencing Center for Infectious Disease"/>
            <person name="Wu L."/>
            <person name="Ma J."/>
        </authorList>
    </citation>
    <scope>NUCLEOTIDE SEQUENCE [LARGE SCALE GENOMIC DNA]</scope>
    <source>
        <strain evidence="4">CCUG 55585</strain>
    </source>
</reference>
<feature type="non-terminal residue" evidence="3">
    <location>
        <position position="1"/>
    </location>
</feature>
<dbReference type="RefSeq" id="WP_386826619.1">
    <property type="nucleotide sequence ID" value="NZ_JBHTIF010000015.1"/>
</dbReference>
<organism evidence="3 4">
    <name type="scientific">Lysobacter brunescens</name>
    <dbReference type="NCBI Taxonomy" id="262323"/>
    <lineage>
        <taxon>Bacteria</taxon>
        <taxon>Pseudomonadati</taxon>
        <taxon>Pseudomonadota</taxon>
        <taxon>Gammaproteobacteria</taxon>
        <taxon>Lysobacterales</taxon>
        <taxon>Lysobacteraceae</taxon>
        <taxon>Lysobacter</taxon>
    </lineage>
</organism>
<dbReference type="Pfam" id="PF00501">
    <property type="entry name" value="AMP-binding"/>
    <property type="match status" value="1"/>
</dbReference>
<sequence length="536" mass="57419">EGEREWLLARAGGGGWPGSTEDDRLYVLDERLQLSPLGVEGELYIGGPRVERAARSGAYEAIVLSTLDGGCAVLRTGRRVRYDHAGRLVPARDGSVRYWRSRLAGLPLRHGLPSIETSAVASEAFATLPVRCSSSDVANLKALAARHGMTLPMLLHGGFAILLSRYGCERDVVVGAFADMRCPAELHALCASAHIPSVLRIDCEATQSIGDFLRQVRDAISGAQIHRDMPLDQLAGLLDPPRSPNTASLFQLAFSVGTEDWPAPGAMAGVELGLQARCLADDVHLRLAFRETCFAQGLIARMADDLGSILVQLGRDACASLAGIELTCHAPDTMAQIEQVSVADPQSIAEDACLHELFEQQAARTPDRIALRHGQAVLTYAQLDARANRIAAALRARGARPGTLVGVCLPRGIDLVVAILAILKSGAAYVPMDPDYPVERLRYIATDAALDCVLGAPATRHCVDGLPLELIDVTDLARFEAQPDSGVAVAMDNAALAYLIYTSGTTGQPKGVMIEHRNAVAFLAWAHRVYTREHLA</sequence>
<dbReference type="InterPro" id="IPR000873">
    <property type="entry name" value="AMP-dep_synth/lig_dom"/>
</dbReference>
<feature type="non-terminal residue" evidence="3">
    <location>
        <position position="536"/>
    </location>
</feature>
<feature type="domain" description="Condensation" evidence="2">
    <location>
        <begin position="97"/>
        <end position="316"/>
    </location>
</feature>
<dbReference type="PANTHER" id="PTHR45527">
    <property type="entry name" value="NONRIBOSOMAL PEPTIDE SYNTHETASE"/>
    <property type="match status" value="1"/>
</dbReference>
<dbReference type="Pfam" id="PF00668">
    <property type="entry name" value="Condensation"/>
    <property type="match status" value="1"/>
</dbReference>
<dbReference type="InterPro" id="IPR042099">
    <property type="entry name" value="ANL_N_sf"/>
</dbReference>
<evidence type="ECO:0000313" key="4">
    <source>
        <dbReference type="Proteomes" id="UP001597110"/>
    </source>
</evidence>
<evidence type="ECO:0000313" key="3">
    <source>
        <dbReference type="EMBL" id="MFD0727709.1"/>
    </source>
</evidence>
<dbReference type="SUPFAM" id="SSF52777">
    <property type="entry name" value="CoA-dependent acyltransferases"/>
    <property type="match status" value="1"/>
</dbReference>
<dbReference type="Proteomes" id="UP001597110">
    <property type="component" value="Unassembled WGS sequence"/>
</dbReference>
<dbReference type="InterPro" id="IPR020845">
    <property type="entry name" value="AMP-binding_CS"/>
</dbReference>
<dbReference type="InterPro" id="IPR001242">
    <property type="entry name" value="Condensation_dom"/>
</dbReference>